<dbReference type="STRING" id="311410.LA5095_01944"/>
<keyword evidence="5" id="KW-0378">Hydrolase</keyword>
<dbReference type="OrthoDB" id="1826980at2"/>
<dbReference type="SUPFAM" id="SSF52540">
    <property type="entry name" value="P-loop containing nucleoside triphosphate hydrolases"/>
    <property type="match status" value="2"/>
</dbReference>
<dbReference type="EC" id="3.1.11.5" evidence="5"/>
<name>A0A0M6Z7T1_9HYPH</name>
<dbReference type="Pfam" id="PF13604">
    <property type="entry name" value="AAA_30"/>
    <property type="match status" value="1"/>
</dbReference>
<dbReference type="PANTHER" id="PTHR43788:SF6">
    <property type="entry name" value="DNA HELICASE B"/>
    <property type="match status" value="1"/>
</dbReference>
<dbReference type="AlphaFoldDB" id="A0A0M6Z7T1"/>
<evidence type="ECO:0000313" key="6">
    <source>
        <dbReference type="Proteomes" id="UP000049983"/>
    </source>
</evidence>
<sequence length="923" mass="102618">MILKGNQRGSGRNLALHLLNVDDNEHATVHELRGFLASDLIGAFKEAEAVSLGTKCQQYLFSLSLNPPISAKVSVAEFELTIEKIEKKLGLTGQPRAIVFHEKKGRRHAHCVWSRIDVQNMRAINHSHYKRKLFNISQELFRENGWELPKGFQNKDQSDESAYSFSEAGQAKRAKRDPSDLKHLFKNCLEQSDSLPAFAAALKEQGFCIARGDRRGYVAVDYNGEVYSLSRWCGVKAKELRARFGDPDNLPTVHQALDDLNRHYPPTDASTSHRHSTNEIFEKQLAELVVRQHGEREALVESHEQRRLVETKARNKRLPSGFTAIWARLTGQLTKAKEALSIEAQLCRSRDRLELQSMIDRHLTERRSFARSFVQTNILVELQQEFGDETASASRQLYQPDPLQPLVLPPDDAPFTKEEIRKRPDLILDVLSDRKAQFSRSDILSALADVIDDPQELRIASSNVLSSAKLCSVSSGIRNTFTTKDFVATQARLLNVTSELAASGGFAVRSRLISKAIEEENTQLQKRFGAALSNEQVAAIKHVLKSNQLSCVVGLAGSGKSTLLSVARKAWEKQGYRVHGASLAGKAADSLHNASGIPSRTLASLEASWKSGYEPVGHGDILVVDEAGMVGTRQLERIASGLKARGCKLVLVGDPQQLQPIEAGTPFKTIAETTGASRLTEIRRQKHGWQRTASKAFAIGDTETAMQAYQDHCAVHSALDRDHAIAELVEDYVSDFEENRPDSSRLALAHRRKDVHALNQAIKSALRQVNGAATEFLLETDHGPRAFCVGDRILFTRNNATLGVRNGMLGSITKASDKQLSVQLDAEGSGNRSDISFSPQQFQSFDHGYAVSIHRSQGCTLDRSFVLSSRTLDDHLTYVAMTRHKESVKFYSAPDIARRISISQCQSDETPKQWLNDPRLKRS</sequence>
<keyword evidence="2" id="KW-0067">ATP-binding</keyword>
<dbReference type="GO" id="GO:0005524">
    <property type="term" value="F:ATP binding"/>
    <property type="evidence" value="ECO:0007669"/>
    <property type="project" value="UniProtKB-KW"/>
</dbReference>
<dbReference type="Proteomes" id="UP000049983">
    <property type="component" value="Unassembled WGS sequence"/>
</dbReference>
<feature type="region of interest" description="Disordered" evidence="3">
    <location>
        <begin position="153"/>
        <end position="176"/>
    </location>
</feature>
<reference evidence="6" key="1">
    <citation type="submission" date="2015-07" db="EMBL/GenBank/DDBJ databases">
        <authorList>
            <person name="Rodrigo-Torres Lidia"/>
            <person name="Arahal R.David."/>
        </authorList>
    </citation>
    <scope>NUCLEOTIDE SEQUENCE [LARGE SCALE GENOMIC DNA]</scope>
    <source>
        <strain evidence="6">CECT 5096</strain>
    </source>
</reference>
<evidence type="ECO:0000259" key="4">
    <source>
        <dbReference type="Pfam" id="PF03432"/>
    </source>
</evidence>
<gene>
    <name evidence="5" type="primary">recD</name>
    <name evidence="5" type="ORF">LA5096_00800</name>
</gene>
<dbReference type="GO" id="GO:0003678">
    <property type="term" value="F:DNA helicase activity"/>
    <property type="evidence" value="ECO:0007669"/>
    <property type="project" value="UniProtKB-ARBA"/>
</dbReference>
<dbReference type="CDD" id="cd17933">
    <property type="entry name" value="DEXSc_RecD-like"/>
    <property type="match status" value="1"/>
</dbReference>
<keyword evidence="6" id="KW-1185">Reference proteome</keyword>
<dbReference type="Gene3D" id="3.40.50.300">
    <property type="entry name" value="P-loop containing nucleotide triphosphate hydrolases"/>
    <property type="match status" value="2"/>
</dbReference>
<dbReference type="EMBL" id="CXWC01000002">
    <property type="protein sequence ID" value="CTQ65642.1"/>
    <property type="molecule type" value="Genomic_DNA"/>
</dbReference>
<dbReference type="InterPro" id="IPR050534">
    <property type="entry name" value="Coronavir_polyprotein_1ab"/>
</dbReference>
<dbReference type="Gene3D" id="2.30.30.940">
    <property type="match status" value="1"/>
</dbReference>
<dbReference type="RefSeq" id="WP_055114458.1">
    <property type="nucleotide sequence ID" value="NZ_CXWA01000002.1"/>
</dbReference>
<keyword evidence="1" id="KW-0547">Nucleotide-binding</keyword>
<dbReference type="GeneID" id="97668243"/>
<evidence type="ECO:0000256" key="1">
    <source>
        <dbReference type="ARBA" id="ARBA00022741"/>
    </source>
</evidence>
<protein>
    <submittedName>
        <fullName evidence="5">Exodeoxyribonuclease V alpha chain</fullName>
        <ecNumber evidence="5">3.1.11.5</ecNumber>
    </submittedName>
</protein>
<dbReference type="InterPro" id="IPR005094">
    <property type="entry name" value="Endonuclease_MobA/VirD2"/>
</dbReference>
<evidence type="ECO:0000256" key="2">
    <source>
        <dbReference type="ARBA" id="ARBA00022840"/>
    </source>
</evidence>
<accession>A0A0M6Z7T1</accession>
<proteinExistence type="predicted"/>
<evidence type="ECO:0000313" key="5">
    <source>
        <dbReference type="EMBL" id="CTQ65642.1"/>
    </source>
</evidence>
<dbReference type="InterPro" id="IPR027417">
    <property type="entry name" value="P-loop_NTPase"/>
</dbReference>
<evidence type="ECO:0000256" key="3">
    <source>
        <dbReference type="SAM" id="MobiDB-lite"/>
    </source>
</evidence>
<dbReference type="CDD" id="cd18809">
    <property type="entry name" value="SF1_C_RecD"/>
    <property type="match status" value="1"/>
</dbReference>
<organism evidence="5 6">
    <name type="scientific">Roseibium album</name>
    <dbReference type="NCBI Taxonomy" id="311410"/>
    <lineage>
        <taxon>Bacteria</taxon>
        <taxon>Pseudomonadati</taxon>
        <taxon>Pseudomonadota</taxon>
        <taxon>Alphaproteobacteria</taxon>
        <taxon>Hyphomicrobiales</taxon>
        <taxon>Stappiaceae</taxon>
        <taxon>Roseibium</taxon>
    </lineage>
</organism>
<dbReference type="Pfam" id="PF03432">
    <property type="entry name" value="Relaxase"/>
    <property type="match status" value="1"/>
</dbReference>
<dbReference type="GO" id="GO:0008854">
    <property type="term" value="F:exodeoxyribonuclease V activity"/>
    <property type="evidence" value="ECO:0007669"/>
    <property type="project" value="UniProtKB-EC"/>
</dbReference>
<feature type="domain" description="MobA/VirD2-like nuclease" evidence="4">
    <location>
        <begin position="25"/>
        <end position="146"/>
    </location>
</feature>
<dbReference type="PANTHER" id="PTHR43788">
    <property type="entry name" value="DNA2/NAM7 HELICASE FAMILY MEMBER"/>
    <property type="match status" value="1"/>
</dbReference>